<reference evidence="1" key="2">
    <citation type="submission" date="2017-06" db="EMBL/GenBank/DDBJ databases">
        <authorList>
            <person name="Kim H.J."/>
            <person name="Triplett B.A."/>
        </authorList>
    </citation>
    <scope>NUCLEOTIDE SEQUENCE [LARGE SCALE GENOMIC DNA]</scope>
    <source>
        <strain evidence="1">AU17325</strain>
    </source>
</reference>
<dbReference type="GeneID" id="99665076"/>
<accession>A0A228HLK4</accession>
<dbReference type="EMBL" id="CABVQC010000021">
    <property type="protein sequence ID" value="VWB75142.1"/>
    <property type="molecule type" value="Genomic_DNA"/>
</dbReference>
<accession>A0A6P2LSM1</accession>
<gene>
    <name evidence="2" type="ORF">BLA13014_03429</name>
    <name evidence="1" type="ORF">CFB84_42635</name>
</gene>
<dbReference type="Proteomes" id="UP000494261">
    <property type="component" value="Unassembled WGS sequence"/>
</dbReference>
<dbReference type="OrthoDB" id="7871248at2"/>
<dbReference type="AlphaFoldDB" id="A0A228HLK4"/>
<protein>
    <submittedName>
        <fullName evidence="1">Uncharacterized protein</fullName>
    </submittedName>
</protein>
<name>A0A228HLK4_9BURK</name>
<dbReference type="Proteomes" id="UP000214600">
    <property type="component" value="Unassembled WGS sequence"/>
</dbReference>
<reference evidence="2 4" key="4">
    <citation type="submission" date="2019-09" db="EMBL/GenBank/DDBJ databases">
        <authorList>
            <person name="Depoorter E."/>
        </authorList>
    </citation>
    <scope>NUCLEOTIDE SEQUENCE [LARGE SCALE GENOMIC DNA]</scope>
    <source>
        <strain evidence="2">LMG 13014</strain>
    </source>
</reference>
<dbReference type="RefSeq" id="WP_089454719.1">
    <property type="nucleotide sequence ID" value="NZ_CABVQC010000021.1"/>
</dbReference>
<organism evidence="1 3">
    <name type="scientific">Burkholderia aenigmatica</name>
    <dbReference type="NCBI Taxonomy" id="2015348"/>
    <lineage>
        <taxon>Bacteria</taxon>
        <taxon>Pseudomonadati</taxon>
        <taxon>Pseudomonadota</taxon>
        <taxon>Betaproteobacteria</taxon>
        <taxon>Burkholderiales</taxon>
        <taxon>Burkholderiaceae</taxon>
        <taxon>Burkholderia</taxon>
        <taxon>Burkholderia cepacia complex</taxon>
    </lineage>
</organism>
<evidence type="ECO:0000313" key="1">
    <source>
        <dbReference type="EMBL" id="OXI31096.1"/>
    </source>
</evidence>
<dbReference type="EMBL" id="NKFA01000045">
    <property type="protein sequence ID" value="OXI31096.1"/>
    <property type="molecule type" value="Genomic_DNA"/>
</dbReference>
<evidence type="ECO:0000313" key="4">
    <source>
        <dbReference type="Proteomes" id="UP000494261"/>
    </source>
</evidence>
<proteinExistence type="predicted"/>
<reference evidence="3" key="1">
    <citation type="submission" date="2017-06" db="EMBL/GenBank/DDBJ databases">
        <authorList>
            <person name="LiPuma J."/>
            <person name="Spilker T."/>
        </authorList>
    </citation>
    <scope>NUCLEOTIDE SEQUENCE [LARGE SCALE GENOMIC DNA]</scope>
    <source>
        <strain evidence="3">AU17325</strain>
    </source>
</reference>
<evidence type="ECO:0000313" key="3">
    <source>
        <dbReference type="Proteomes" id="UP000214600"/>
    </source>
</evidence>
<reference evidence="1 3" key="3">
    <citation type="submission" date="2017-08" db="EMBL/GenBank/DDBJ databases">
        <title>WGS of novel Burkholderia cepaca complex species.</title>
        <authorList>
            <person name="Lipuma J."/>
            <person name="Spilker T."/>
        </authorList>
    </citation>
    <scope>NUCLEOTIDE SEQUENCE [LARGE SCALE GENOMIC DNA]</scope>
    <source>
        <strain evidence="1 3">AU17325</strain>
    </source>
</reference>
<evidence type="ECO:0000313" key="2">
    <source>
        <dbReference type="EMBL" id="VWB75142.1"/>
    </source>
</evidence>
<sequence>MRMHFRTLTRPKHLAERLSVVFPALSHMQTQEWASQMLGYRNWHELSKSVGPTVEETPDHIVSVESMTSGNWSEEDRAFFKRGLDQREVLERLIGEPMPGMDTLFLHVDPNYPDVRFKKLGKTGKGSPCFRGFEYDLFQFEGETPGAGGGCCHDGSMMGDSIDIYLGLPLGVDEDELISRLTQRMRTAKVPFRSYDADLQNALRGSHFGITQFEIEPYDDYEPDKEIFLASQTRSYRFFLLENESPMGAAVLKIWAMASSDSNEICVEVTVDEAWTAFETQEVFDALVMSLAGTVCEPLRRLMWFRVGNPGVSIEVFFLSDSESQLTWALASELENLVPESLLADGAEMSEAGLAALKFSGTIAL</sequence>